<dbReference type="InterPro" id="IPR017871">
    <property type="entry name" value="ABC_transporter-like_CS"/>
</dbReference>
<dbReference type="SUPFAM" id="SSF52540">
    <property type="entry name" value="P-loop containing nucleoside triphosphate hydrolases"/>
    <property type="match status" value="1"/>
</dbReference>
<evidence type="ECO:0000256" key="9">
    <source>
        <dbReference type="SAM" id="Phobius"/>
    </source>
</evidence>
<feature type="domain" description="ABC transporter" evidence="10">
    <location>
        <begin position="340"/>
        <end position="587"/>
    </location>
</feature>
<organism evidence="11 12">
    <name type="scientific">Desulfosporosinus acidiphilus (strain DSM 22704 / JCM 16185 / SJ4)</name>
    <dbReference type="NCBI Taxonomy" id="646529"/>
    <lineage>
        <taxon>Bacteria</taxon>
        <taxon>Bacillati</taxon>
        <taxon>Bacillota</taxon>
        <taxon>Clostridia</taxon>
        <taxon>Eubacteriales</taxon>
        <taxon>Desulfitobacteriaceae</taxon>
        <taxon>Desulfosporosinus</taxon>
    </lineage>
</organism>
<dbReference type="FunFam" id="3.40.50.300:FF:000421">
    <property type="entry name" value="Branched-chain amino acid ABC transporter ATP-binding protein"/>
    <property type="match status" value="1"/>
</dbReference>
<proteinExistence type="predicted"/>
<dbReference type="PROSITE" id="PS00211">
    <property type="entry name" value="ABC_TRANSPORTER_1"/>
    <property type="match status" value="1"/>
</dbReference>
<dbReference type="CDD" id="cd06581">
    <property type="entry name" value="TM_PBP1_LivM_like"/>
    <property type="match status" value="1"/>
</dbReference>
<dbReference type="PANTHER" id="PTHR45772">
    <property type="entry name" value="CONSERVED COMPONENT OF ABC TRANSPORTER FOR NATURAL AMINO ACIDS-RELATED"/>
    <property type="match status" value="1"/>
</dbReference>
<dbReference type="KEGG" id="dai:Desaci_2713"/>
<dbReference type="OrthoDB" id="9779136at2"/>
<feature type="transmembrane region" description="Helical" evidence="9">
    <location>
        <begin position="284"/>
        <end position="302"/>
    </location>
</feature>
<feature type="transmembrane region" description="Helical" evidence="9">
    <location>
        <begin position="210"/>
        <end position="230"/>
    </location>
</feature>
<keyword evidence="5" id="KW-0547">Nucleotide-binding</keyword>
<name>I4D771_DESAJ</name>
<dbReference type="GO" id="GO:1903805">
    <property type="term" value="P:L-valine import across plasma membrane"/>
    <property type="evidence" value="ECO:0007669"/>
    <property type="project" value="TreeGrafter"/>
</dbReference>
<dbReference type="InterPro" id="IPR027417">
    <property type="entry name" value="P-loop_NTPase"/>
</dbReference>
<keyword evidence="6 11" id="KW-0067">ATP-binding</keyword>
<dbReference type="GO" id="GO:0015808">
    <property type="term" value="P:L-alanine transport"/>
    <property type="evidence" value="ECO:0007669"/>
    <property type="project" value="TreeGrafter"/>
</dbReference>
<dbReference type="PROSITE" id="PS50893">
    <property type="entry name" value="ABC_TRANSPORTER_2"/>
    <property type="match status" value="1"/>
</dbReference>
<dbReference type="Proteomes" id="UP000002892">
    <property type="component" value="Chromosome"/>
</dbReference>
<evidence type="ECO:0000256" key="6">
    <source>
        <dbReference type="ARBA" id="ARBA00022840"/>
    </source>
</evidence>
<evidence type="ECO:0000313" key="11">
    <source>
        <dbReference type="EMBL" id="AFM41645.1"/>
    </source>
</evidence>
<dbReference type="InterPro" id="IPR032823">
    <property type="entry name" value="BCA_ABC_TP_C"/>
</dbReference>
<feature type="transmembrane region" description="Helical" evidence="9">
    <location>
        <begin position="90"/>
        <end position="109"/>
    </location>
</feature>
<dbReference type="HOGENOM" id="CLU_006313_3_2_9"/>
<dbReference type="SMART" id="SM00382">
    <property type="entry name" value="AAA"/>
    <property type="match status" value="1"/>
</dbReference>
<gene>
    <name evidence="11" type="ordered locus">Desaci_2713</name>
</gene>
<keyword evidence="2" id="KW-0813">Transport</keyword>
<feature type="transmembrane region" description="Helical" evidence="9">
    <location>
        <begin position="65"/>
        <end position="84"/>
    </location>
</feature>
<dbReference type="CDD" id="cd03219">
    <property type="entry name" value="ABC_Mj1267_LivG_branched"/>
    <property type="match status" value="1"/>
</dbReference>
<evidence type="ECO:0000256" key="8">
    <source>
        <dbReference type="ARBA" id="ARBA00023136"/>
    </source>
</evidence>
<dbReference type="GO" id="GO:0015192">
    <property type="term" value="F:L-phenylalanine transmembrane transporter activity"/>
    <property type="evidence" value="ECO:0007669"/>
    <property type="project" value="TreeGrafter"/>
</dbReference>
<evidence type="ECO:0000256" key="3">
    <source>
        <dbReference type="ARBA" id="ARBA00022475"/>
    </source>
</evidence>
<dbReference type="GO" id="GO:1903806">
    <property type="term" value="P:L-isoleucine import across plasma membrane"/>
    <property type="evidence" value="ECO:0007669"/>
    <property type="project" value="TreeGrafter"/>
</dbReference>
<dbReference type="InterPro" id="IPR051120">
    <property type="entry name" value="ABC_AA/LPS_Transport"/>
</dbReference>
<evidence type="ECO:0000259" key="10">
    <source>
        <dbReference type="PROSITE" id="PS50893"/>
    </source>
</evidence>
<dbReference type="GO" id="GO:0005304">
    <property type="term" value="F:L-valine transmembrane transporter activity"/>
    <property type="evidence" value="ECO:0007669"/>
    <property type="project" value="TreeGrafter"/>
</dbReference>
<keyword evidence="7 9" id="KW-1133">Transmembrane helix</keyword>
<feature type="transmembrane region" description="Helical" evidence="9">
    <location>
        <begin position="116"/>
        <end position="135"/>
    </location>
</feature>
<evidence type="ECO:0000313" key="12">
    <source>
        <dbReference type="Proteomes" id="UP000002892"/>
    </source>
</evidence>
<feature type="transmembrane region" description="Helical" evidence="9">
    <location>
        <begin position="161"/>
        <end position="180"/>
    </location>
</feature>
<dbReference type="GO" id="GO:0015188">
    <property type="term" value="F:L-isoleucine transmembrane transporter activity"/>
    <property type="evidence" value="ECO:0007669"/>
    <property type="project" value="TreeGrafter"/>
</dbReference>
<protein>
    <submittedName>
        <fullName evidence="11">Amino acid/amide ABC transporter membrane protein 2, HAAT family, amino acid/amide ABC transporter ATP-binding protein 1, HAAT family</fullName>
    </submittedName>
</protein>
<dbReference type="PANTHER" id="PTHR45772:SF7">
    <property type="entry name" value="AMINO ACID ABC TRANSPORTER ATP-BINDING PROTEIN"/>
    <property type="match status" value="1"/>
</dbReference>
<dbReference type="InterPro" id="IPR001851">
    <property type="entry name" value="ABC_transp_permease"/>
</dbReference>
<dbReference type="GO" id="GO:0042941">
    <property type="term" value="P:D-alanine transmembrane transport"/>
    <property type="evidence" value="ECO:0007669"/>
    <property type="project" value="TreeGrafter"/>
</dbReference>
<keyword evidence="4 9" id="KW-0812">Transmembrane</keyword>
<keyword evidence="12" id="KW-1185">Reference proteome</keyword>
<dbReference type="EMBL" id="CP003639">
    <property type="protein sequence ID" value="AFM41645.1"/>
    <property type="molecule type" value="Genomic_DNA"/>
</dbReference>
<dbReference type="Pfam" id="PF12399">
    <property type="entry name" value="BCA_ABC_TP_C"/>
    <property type="match status" value="1"/>
</dbReference>
<dbReference type="InterPro" id="IPR003593">
    <property type="entry name" value="AAA+_ATPase"/>
</dbReference>
<feature type="transmembrane region" description="Helical" evidence="9">
    <location>
        <begin position="245"/>
        <end position="272"/>
    </location>
</feature>
<dbReference type="GO" id="GO:0016887">
    <property type="term" value="F:ATP hydrolysis activity"/>
    <property type="evidence" value="ECO:0007669"/>
    <property type="project" value="InterPro"/>
</dbReference>
<dbReference type="RefSeq" id="WP_014827640.1">
    <property type="nucleotide sequence ID" value="NC_018068.1"/>
</dbReference>
<dbReference type="InterPro" id="IPR003439">
    <property type="entry name" value="ABC_transporter-like_ATP-bd"/>
</dbReference>
<dbReference type="AlphaFoldDB" id="I4D771"/>
<evidence type="ECO:0000256" key="1">
    <source>
        <dbReference type="ARBA" id="ARBA00004651"/>
    </source>
</evidence>
<dbReference type="GO" id="GO:0005886">
    <property type="term" value="C:plasma membrane"/>
    <property type="evidence" value="ECO:0007669"/>
    <property type="project" value="UniProtKB-SubCell"/>
</dbReference>
<reference evidence="11 12" key="1">
    <citation type="journal article" date="2012" name="J. Bacteriol.">
        <title>Complete genome sequences of Desulfosporosinus orientis DSM765T, Desulfosporosinus youngiae DSM17734T, Desulfosporosinus meridiei DSM13257T, and Desulfosporosinus acidiphilus DSM22704T.</title>
        <authorList>
            <person name="Pester M."/>
            <person name="Brambilla E."/>
            <person name="Alazard D."/>
            <person name="Rattei T."/>
            <person name="Weinmaier T."/>
            <person name="Han J."/>
            <person name="Lucas S."/>
            <person name="Lapidus A."/>
            <person name="Cheng J.F."/>
            <person name="Goodwin L."/>
            <person name="Pitluck S."/>
            <person name="Peters L."/>
            <person name="Ovchinnikova G."/>
            <person name="Teshima H."/>
            <person name="Detter J.C."/>
            <person name="Han C.S."/>
            <person name="Tapia R."/>
            <person name="Land M.L."/>
            <person name="Hauser L."/>
            <person name="Kyrpides N.C."/>
            <person name="Ivanova N.N."/>
            <person name="Pagani I."/>
            <person name="Huntmann M."/>
            <person name="Wei C.L."/>
            <person name="Davenport K.W."/>
            <person name="Daligault H."/>
            <person name="Chain P.S."/>
            <person name="Chen A."/>
            <person name="Mavromatis K."/>
            <person name="Markowitz V."/>
            <person name="Szeto E."/>
            <person name="Mikhailova N."/>
            <person name="Pati A."/>
            <person name="Wagner M."/>
            <person name="Woyke T."/>
            <person name="Ollivier B."/>
            <person name="Klenk H.P."/>
            <person name="Spring S."/>
            <person name="Loy A."/>
        </authorList>
    </citation>
    <scope>NUCLEOTIDE SEQUENCE [LARGE SCALE GENOMIC DNA]</scope>
    <source>
        <strain evidence="12">DSM 22704 / JCM 16185 / SJ4</strain>
    </source>
</reference>
<evidence type="ECO:0000256" key="2">
    <source>
        <dbReference type="ARBA" id="ARBA00022448"/>
    </source>
</evidence>
<dbReference type="Gene3D" id="3.40.50.300">
    <property type="entry name" value="P-loop containing nucleotide triphosphate hydrolases"/>
    <property type="match status" value="1"/>
</dbReference>
<dbReference type="STRING" id="646529.Desaci_2713"/>
<dbReference type="InterPro" id="IPR043428">
    <property type="entry name" value="LivM-like"/>
</dbReference>
<evidence type="ECO:0000256" key="7">
    <source>
        <dbReference type="ARBA" id="ARBA00022989"/>
    </source>
</evidence>
<evidence type="ECO:0000256" key="4">
    <source>
        <dbReference type="ARBA" id="ARBA00022692"/>
    </source>
</evidence>
<comment type="subcellular location">
    <subcellularLocation>
        <location evidence="1">Cell membrane</location>
        <topology evidence="1">Multi-pass membrane protein</topology>
    </subcellularLocation>
</comment>
<accession>I4D771</accession>
<evidence type="ECO:0000256" key="5">
    <source>
        <dbReference type="ARBA" id="ARBA00022741"/>
    </source>
</evidence>
<feature type="transmembrane region" description="Helical" evidence="9">
    <location>
        <begin position="32"/>
        <end position="53"/>
    </location>
</feature>
<keyword evidence="3" id="KW-1003">Cell membrane</keyword>
<dbReference type="Pfam" id="PF00005">
    <property type="entry name" value="ABC_tran"/>
    <property type="match status" value="1"/>
</dbReference>
<keyword evidence="8 9" id="KW-0472">Membrane</keyword>
<feature type="transmembrane region" description="Helical" evidence="9">
    <location>
        <begin position="9"/>
        <end position="26"/>
    </location>
</feature>
<dbReference type="GO" id="GO:0005524">
    <property type="term" value="F:ATP binding"/>
    <property type="evidence" value="ECO:0007669"/>
    <property type="project" value="UniProtKB-KW"/>
</dbReference>
<dbReference type="eggNOG" id="COG0411">
    <property type="taxonomic scope" value="Bacteria"/>
</dbReference>
<dbReference type="eggNOG" id="COG4177">
    <property type="taxonomic scope" value="Bacteria"/>
</dbReference>
<sequence>MKRKYNKEQIIVFILGLLVLIGFLAGPATGDYYLRLFALTLIYLILTTGLNIVAGYAGQVSLGQAGLYAVGAYAGGILAVKFGMSFWVSLPIAMVAAGICGFIVGIPTLRVSGHYLALVTIGFGVIVEILLVQWIPLTGGPAGISVPLIGIGGQPLSENQVYYLILVICLLVLFFVKNIIKSPIGRAFSAIRDNEIAAGCMGINIMGYKLMAFVLSAVLAGLAGCLYTYLSSYISPDTFNFNLSVFFLLTIIIGGQGTMAGPIIGTLLLTILPDYLQALEQYRLIVYGLLMIVAVIGLPYGISGAIIRKFPKLIEVEKPEKIEADPIEDRHDNNDEDKLLVLDNVTKRFGGLNAIKDMSLTVKKGSVHSLIGPNGAGKSTMINIITGVYKPNEGRVVFNGRELNNIKPYKIALAGISRTFQSVQVFGKISVLENIMVGGHGQYRSNLFDFTFKSRRGRKEETITRERAWALLKMVGLEDRASEFADSLSSGQQRLLEIARALAMEPDLLLLDEPAAGLNEIEIGNLAQIIEKIKAKGITILLIEHHIDFVMDISDAITVLNFGKKLAEGTPMEIQGNQEVIEAYLGKNEVVEVC</sequence>
<dbReference type="Pfam" id="PF02653">
    <property type="entry name" value="BPD_transp_2"/>
    <property type="match status" value="1"/>
</dbReference>